<sequence length="153" mass="16849">MLDVQPLAPEDTNAGFAADYATNPQVTIHHAQFRTLPVRTNGSERFDGMNLSQVDGGLNRLRLLETDEGMRSDVFYLIKVGPNSNLTLVNEPKRVETGLSVGWDGTCDRCDLPKTDLKTEMKDGVADDHEPSSVARRPKIICLSRPAKVVKGK</sequence>
<evidence type="ECO:0000313" key="2">
    <source>
        <dbReference type="Proteomes" id="UP000886653"/>
    </source>
</evidence>
<accession>A0A9P6TEZ1</accession>
<dbReference type="AlphaFoldDB" id="A0A9P6TEZ1"/>
<name>A0A9P6TEZ1_9BASI</name>
<organism evidence="1 2">
    <name type="scientific">Cronartium quercuum f. sp. fusiforme G11</name>
    <dbReference type="NCBI Taxonomy" id="708437"/>
    <lineage>
        <taxon>Eukaryota</taxon>
        <taxon>Fungi</taxon>
        <taxon>Dikarya</taxon>
        <taxon>Basidiomycota</taxon>
        <taxon>Pucciniomycotina</taxon>
        <taxon>Pucciniomycetes</taxon>
        <taxon>Pucciniales</taxon>
        <taxon>Coleosporiaceae</taxon>
        <taxon>Cronartium</taxon>
    </lineage>
</organism>
<keyword evidence="2" id="KW-1185">Reference proteome</keyword>
<reference evidence="1" key="1">
    <citation type="submission" date="2013-11" db="EMBL/GenBank/DDBJ databases">
        <title>Genome sequence of the fusiform rust pathogen reveals effectors for host alternation and coevolution with pine.</title>
        <authorList>
            <consortium name="DOE Joint Genome Institute"/>
            <person name="Smith K."/>
            <person name="Pendleton A."/>
            <person name="Kubisiak T."/>
            <person name="Anderson C."/>
            <person name="Salamov A."/>
            <person name="Aerts A."/>
            <person name="Riley R."/>
            <person name="Clum A."/>
            <person name="Lindquist E."/>
            <person name="Ence D."/>
            <person name="Campbell M."/>
            <person name="Kronenberg Z."/>
            <person name="Feau N."/>
            <person name="Dhillon B."/>
            <person name="Hamelin R."/>
            <person name="Burleigh J."/>
            <person name="Smith J."/>
            <person name="Yandell M."/>
            <person name="Nelson C."/>
            <person name="Grigoriev I."/>
            <person name="Davis J."/>
        </authorList>
    </citation>
    <scope>NUCLEOTIDE SEQUENCE</scope>
    <source>
        <strain evidence="1">G11</strain>
    </source>
</reference>
<proteinExistence type="predicted"/>
<comment type="caution">
    <text evidence="1">The sequence shown here is derived from an EMBL/GenBank/DDBJ whole genome shotgun (WGS) entry which is preliminary data.</text>
</comment>
<gene>
    <name evidence="1" type="ORF">CROQUDRAFT_89178</name>
</gene>
<dbReference type="Proteomes" id="UP000886653">
    <property type="component" value="Unassembled WGS sequence"/>
</dbReference>
<dbReference type="EMBL" id="MU167228">
    <property type="protein sequence ID" value="KAG0149364.1"/>
    <property type="molecule type" value="Genomic_DNA"/>
</dbReference>
<evidence type="ECO:0000313" key="1">
    <source>
        <dbReference type="EMBL" id="KAG0149364.1"/>
    </source>
</evidence>
<protein>
    <submittedName>
        <fullName evidence="1">Uncharacterized protein</fullName>
    </submittedName>
</protein>